<evidence type="ECO:0000313" key="2">
    <source>
        <dbReference type="Proteomes" id="UP000616724"/>
    </source>
</evidence>
<reference evidence="1 2" key="1">
    <citation type="submission" date="2021-01" db="EMBL/GenBank/DDBJ databases">
        <title>Whole genome shotgun sequence of Planobispora longispora NBRC 13918.</title>
        <authorList>
            <person name="Komaki H."/>
            <person name="Tamura T."/>
        </authorList>
    </citation>
    <scope>NUCLEOTIDE SEQUENCE [LARGE SCALE GENOMIC DNA]</scope>
    <source>
        <strain evidence="1 2">NBRC 13918</strain>
    </source>
</reference>
<proteinExistence type="predicted"/>
<protein>
    <submittedName>
        <fullName evidence="1">Uncharacterized protein</fullName>
    </submittedName>
</protein>
<comment type="caution">
    <text evidence="1">The sequence shown here is derived from an EMBL/GenBank/DDBJ whole genome shotgun (WGS) entry which is preliminary data.</text>
</comment>
<dbReference type="Proteomes" id="UP000616724">
    <property type="component" value="Unassembled WGS sequence"/>
</dbReference>
<gene>
    <name evidence="1" type="ORF">Plo01_75910</name>
</gene>
<keyword evidence="2" id="KW-1185">Reference proteome</keyword>
<dbReference type="EMBL" id="BOOH01000069">
    <property type="protein sequence ID" value="GIH81162.1"/>
    <property type="molecule type" value="Genomic_DNA"/>
</dbReference>
<dbReference type="RefSeq" id="WP_203895564.1">
    <property type="nucleotide sequence ID" value="NZ_BOOH01000069.1"/>
</dbReference>
<name>A0A8J3RWC6_9ACTN</name>
<organism evidence="1 2">
    <name type="scientific">Planobispora longispora</name>
    <dbReference type="NCBI Taxonomy" id="28887"/>
    <lineage>
        <taxon>Bacteria</taxon>
        <taxon>Bacillati</taxon>
        <taxon>Actinomycetota</taxon>
        <taxon>Actinomycetes</taxon>
        <taxon>Streptosporangiales</taxon>
        <taxon>Streptosporangiaceae</taxon>
        <taxon>Planobispora</taxon>
    </lineage>
</organism>
<sequence length="68" mass="7598">MAWRWRYENAGGGELTGGGLPDDTFPNQADAESWLGENWRSLLEAGVEQVSLLEDGRPEYEGMSLRPE</sequence>
<evidence type="ECO:0000313" key="1">
    <source>
        <dbReference type="EMBL" id="GIH81162.1"/>
    </source>
</evidence>
<accession>A0A8J3RWC6</accession>
<dbReference type="AlphaFoldDB" id="A0A8J3RWC6"/>